<feature type="chain" id="PRO_5029714186" description="Pectinesterase inhibitor domain-containing protein" evidence="2">
    <location>
        <begin position="25"/>
        <end position="340"/>
    </location>
</feature>
<evidence type="ECO:0000256" key="1">
    <source>
        <dbReference type="SAM" id="MobiDB-lite"/>
    </source>
</evidence>
<evidence type="ECO:0000313" key="4">
    <source>
        <dbReference type="EMBL" id="GFY90538.1"/>
    </source>
</evidence>
<dbReference type="CDD" id="cd15798">
    <property type="entry name" value="PMEI-like_3"/>
    <property type="match status" value="1"/>
</dbReference>
<proteinExistence type="predicted"/>
<dbReference type="OrthoDB" id="2019149at2759"/>
<feature type="region of interest" description="Disordered" evidence="1">
    <location>
        <begin position="263"/>
        <end position="333"/>
    </location>
</feature>
<feature type="compositionally biased region" description="Low complexity" evidence="1">
    <location>
        <begin position="318"/>
        <end position="328"/>
    </location>
</feature>
<feature type="domain" description="Pectinesterase inhibitor" evidence="3">
    <location>
        <begin position="45"/>
        <end position="197"/>
    </location>
</feature>
<accession>A0A7J0EVX6</accession>
<dbReference type="SUPFAM" id="SSF101148">
    <property type="entry name" value="Plant invertase/pectin methylesterase inhibitor"/>
    <property type="match status" value="1"/>
</dbReference>
<dbReference type="Proteomes" id="UP000585474">
    <property type="component" value="Unassembled WGS sequence"/>
</dbReference>
<dbReference type="NCBIfam" id="TIGR01614">
    <property type="entry name" value="PME_inhib"/>
    <property type="match status" value="1"/>
</dbReference>
<dbReference type="Pfam" id="PF04043">
    <property type="entry name" value="PMEI"/>
    <property type="match status" value="1"/>
</dbReference>
<dbReference type="InterPro" id="IPR006501">
    <property type="entry name" value="Pectinesterase_inhib_dom"/>
</dbReference>
<evidence type="ECO:0000256" key="2">
    <source>
        <dbReference type="SAM" id="SignalP"/>
    </source>
</evidence>
<dbReference type="GO" id="GO:0004857">
    <property type="term" value="F:enzyme inhibitor activity"/>
    <property type="evidence" value="ECO:0007669"/>
    <property type="project" value="InterPro"/>
</dbReference>
<dbReference type="Gene3D" id="1.20.140.40">
    <property type="entry name" value="Invertase/pectin methylesterase inhibitor family protein"/>
    <property type="match status" value="1"/>
</dbReference>
<dbReference type="EMBL" id="BJWL01000007">
    <property type="protein sequence ID" value="GFY90538.1"/>
    <property type="molecule type" value="Genomic_DNA"/>
</dbReference>
<dbReference type="PANTHER" id="PTHR31707">
    <property type="entry name" value="PECTINESTERASE"/>
    <property type="match status" value="1"/>
</dbReference>
<gene>
    <name evidence="4" type="ORF">Acr_07g0007350</name>
</gene>
<dbReference type="InterPro" id="IPR035513">
    <property type="entry name" value="Invertase/methylesterase_inhib"/>
</dbReference>
<dbReference type="AlphaFoldDB" id="A0A7J0EVX6"/>
<evidence type="ECO:0000313" key="5">
    <source>
        <dbReference type="Proteomes" id="UP000585474"/>
    </source>
</evidence>
<reference evidence="4 5" key="1">
    <citation type="submission" date="2019-07" db="EMBL/GenBank/DDBJ databases">
        <title>De Novo Assembly of kiwifruit Actinidia rufa.</title>
        <authorList>
            <person name="Sugita-Konishi S."/>
            <person name="Sato K."/>
            <person name="Mori E."/>
            <person name="Abe Y."/>
            <person name="Kisaki G."/>
            <person name="Hamano K."/>
            <person name="Suezawa K."/>
            <person name="Otani M."/>
            <person name="Fukuda T."/>
            <person name="Manabe T."/>
            <person name="Gomi K."/>
            <person name="Tabuchi M."/>
            <person name="Akimitsu K."/>
            <person name="Kataoka I."/>
        </authorList>
    </citation>
    <scope>NUCLEOTIDE SEQUENCE [LARGE SCALE GENOMIC DNA]</scope>
    <source>
        <strain evidence="5">cv. Fuchu</strain>
    </source>
</reference>
<comment type="caution">
    <text evidence="4">The sequence shown here is derived from an EMBL/GenBank/DDBJ whole genome shotgun (WGS) entry which is preliminary data.</text>
</comment>
<name>A0A7J0EVX6_9ERIC</name>
<dbReference type="SMART" id="SM00856">
    <property type="entry name" value="PMEI"/>
    <property type="match status" value="1"/>
</dbReference>
<feature type="signal peptide" evidence="2">
    <location>
        <begin position="1"/>
        <end position="24"/>
    </location>
</feature>
<evidence type="ECO:0000259" key="3">
    <source>
        <dbReference type="SMART" id="SM00856"/>
    </source>
</evidence>
<protein>
    <recommendedName>
        <fullName evidence="3">Pectinesterase inhibitor domain-containing protein</fullName>
    </recommendedName>
</protein>
<dbReference type="FunFam" id="1.20.140.40:FF:000001">
    <property type="entry name" value="Pectinesterase"/>
    <property type="match status" value="1"/>
</dbReference>
<organism evidence="4 5">
    <name type="scientific">Actinidia rufa</name>
    <dbReference type="NCBI Taxonomy" id="165716"/>
    <lineage>
        <taxon>Eukaryota</taxon>
        <taxon>Viridiplantae</taxon>
        <taxon>Streptophyta</taxon>
        <taxon>Embryophyta</taxon>
        <taxon>Tracheophyta</taxon>
        <taxon>Spermatophyta</taxon>
        <taxon>Magnoliopsida</taxon>
        <taxon>eudicotyledons</taxon>
        <taxon>Gunneridae</taxon>
        <taxon>Pentapetalae</taxon>
        <taxon>asterids</taxon>
        <taxon>Ericales</taxon>
        <taxon>Actinidiaceae</taxon>
        <taxon>Actinidia</taxon>
    </lineage>
</organism>
<keyword evidence="5" id="KW-1185">Reference proteome</keyword>
<sequence>MGQGKRRITVISVSSLVLVAMVVAVTIGVNQNTGGLNHSRQEVTTSMKAIKNICEPTDYKQVCVESLTCSAGNTTDPKELIRAAFQVAKEKIQEAARNSTLLQKLHKDPRTNEALRNCEVLAEAATNDLERSFDQMGQIDASKFDNLLANLKTWLSGAITYQETCLDGFENTTGDAGEKMKGYLTTGMQLTSNGLAMVTEISAALSSMNIQGFNNRRLLSHELPILGHNEFPTWVNTGTRKLLAAGSATLKPDLVVAKDGFIFPPPPDRSNASHSRADAWENSSTASLPVPQVVTPTTAPPPKPQAVTPTAVPPPVPQTAAPAPSPTSSKHKRGLFGMFF</sequence>
<keyword evidence="2" id="KW-0732">Signal</keyword>